<reference evidence="2" key="1">
    <citation type="submission" date="2022-07" db="EMBL/GenBank/DDBJ databases">
        <authorList>
            <person name="Trinca V."/>
            <person name="Uliana J.V.C."/>
            <person name="Torres T.T."/>
            <person name="Ward R.J."/>
            <person name="Monesi N."/>
        </authorList>
    </citation>
    <scope>NUCLEOTIDE SEQUENCE</scope>
    <source>
        <strain evidence="2">HSMRA1968</strain>
        <tissue evidence="2">Whole embryos</tissue>
    </source>
</reference>
<keyword evidence="3" id="KW-1185">Reference proteome</keyword>
<gene>
    <name evidence="2" type="ORF">Bhyg_02637</name>
</gene>
<name>A0A9Q0NBT3_9DIPT</name>
<dbReference type="InterPro" id="IPR032675">
    <property type="entry name" value="LRR_dom_sf"/>
</dbReference>
<protein>
    <submittedName>
        <fullName evidence="2">Uncharacterized protein</fullName>
    </submittedName>
</protein>
<dbReference type="SUPFAM" id="SSF52058">
    <property type="entry name" value="L domain-like"/>
    <property type="match status" value="1"/>
</dbReference>
<dbReference type="EMBL" id="WJQU01000001">
    <property type="protein sequence ID" value="KAJ6647415.1"/>
    <property type="molecule type" value="Genomic_DNA"/>
</dbReference>
<comment type="caution">
    <text evidence="2">The sequence shown here is derived from an EMBL/GenBank/DDBJ whole genome shotgun (WGS) entry which is preliminary data.</text>
</comment>
<sequence>MCPELLELDLISNPVSYLENYRIEVKKLVPNLILLDGRPFNSPSNDGSSDIGNTSSEFGSLSDQTRSEISSNNDIITVNYDVKRPSSFANITACENKTIRINRPSTADPVNSSTNTSLSSGEPVCGNVISRIRLNRKNKKSAWVASDTSSSISSSDSISTKDFPEVIPQQSFDLELGVLGMVAYHTASNHLTEDDDHAKLLLAAKSWRMNRNLSESNL</sequence>
<evidence type="ECO:0000313" key="2">
    <source>
        <dbReference type="EMBL" id="KAJ6647415.1"/>
    </source>
</evidence>
<proteinExistence type="predicted"/>
<organism evidence="2 3">
    <name type="scientific">Pseudolycoriella hygida</name>
    <dbReference type="NCBI Taxonomy" id="35572"/>
    <lineage>
        <taxon>Eukaryota</taxon>
        <taxon>Metazoa</taxon>
        <taxon>Ecdysozoa</taxon>
        <taxon>Arthropoda</taxon>
        <taxon>Hexapoda</taxon>
        <taxon>Insecta</taxon>
        <taxon>Pterygota</taxon>
        <taxon>Neoptera</taxon>
        <taxon>Endopterygota</taxon>
        <taxon>Diptera</taxon>
        <taxon>Nematocera</taxon>
        <taxon>Sciaroidea</taxon>
        <taxon>Sciaridae</taxon>
        <taxon>Pseudolycoriella</taxon>
    </lineage>
</organism>
<dbReference type="Gene3D" id="3.80.10.10">
    <property type="entry name" value="Ribonuclease Inhibitor"/>
    <property type="match status" value="1"/>
</dbReference>
<feature type="region of interest" description="Disordered" evidence="1">
    <location>
        <begin position="43"/>
        <end position="66"/>
    </location>
</feature>
<accession>A0A9Q0NBT3</accession>
<dbReference type="Proteomes" id="UP001151699">
    <property type="component" value="Chromosome A"/>
</dbReference>
<dbReference type="AlphaFoldDB" id="A0A9Q0NBT3"/>
<evidence type="ECO:0000256" key="1">
    <source>
        <dbReference type="SAM" id="MobiDB-lite"/>
    </source>
</evidence>
<dbReference type="OrthoDB" id="433501at2759"/>
<evidence type="ECO:0000313" key="3">
    <source>
        <dbReference type="Proteomes" id="UP001151699"/>
    </source>
</evidence>